<dbReference type="PROSITE" id="PS50939">
    <property type="entry name" value="CYTOCHROME_B561"/>
    <property type="match status" value="1"/>
</dbReference>
<evidence type="ECO:0000256" key="3">
    <source>
        <dbReference type="ARBA" id="ARBA00022448"/>
    </source>
</evidence>
<keyword evidence="3" id="KW-0813">Transport</keyword>
<evidence type="ECO:0000256" key="5">
    <source>
        <dbReference type="ARBA" id="ARBA00022692"/>
    </source>
</evidence>
<organism evidence="13 14">
    <name type="scientific">Rhynocoris fuscipes</name>
    <dbReference type="NCBI Taxonomy" id="488301"/>
    <lineage>
        <taxon>Eukaryota</taxon>
        <taxon>Metazoa</taxon>
        <taxon>Ecdysozoa</taxon>
        <taxon>Arthropoda</taxon>
        <taxon>Hexapoda</taxon>
        <taxon>Insecta</taxon>
        <taxon>Pterygota</taxon>
        <taxon>Neoptera</taxon>
        <taxon>Paraneoptera</taxon>
        <taxon>Hemiptera</taxon>
        <taxon>Heteroptera</taxon>
        <taxon>Panheteroptera</taxon>
        <taxon>Cimicomorpha</taxon>
        <taxon>Reduviidae</taxon>
        <taxon>Harpactorinae</taxon>
        <taxon>Harpactorini</taxon>
        <taxon>Rhynocoris</taxon>
    </lineage>
</organism>
<feature type="transmembrane region" description="Helical" evidence="11">
    <location>
        <begin position="21"/>
        <end position="42"/>
    </location>
</feature>
<dbReference type="GO" id="GO:0016020">
    <property type="term" value="C:membrane"/>
    <property type="evidence" value="ECO:0007669"/>
    <property type="project" value="UniProtKB-SubCell"/>
</dbReference>
<evidence type="ECO:0000313" key="13">
    <source>
        <dbReference type="EMBL" id="KAK9505302.1"/>
    </source>
</evidence>
<dbReference type="InterPro" id="IPR006593">
    <property type="entry name" value="Cyt_b561/ferric_Rdtase_TM"/>
</dbReference>
<dbReference type="Gene3D" id="1.20.120.1770">
    <property type="match status" value="1"/>
</dbReference>
<comment type="caution">
    <text evidence="13">The sequence shown here is derived from an EMBL/GenBank/DDBJ whole genome shotgun (WGS) entry which is preliminary data.</text>
</comment>
<comment type="subcellular location">
    <subcellularLocation>
        <location evidence="2">Membrane</location>
        <topology evidence="2">Multi-pass membrane protein</topology>
    </subcellularLocation>
</comment>
<dbReference type="Proteomes" id="UP001461498">
    <property type="component" value="Unassembled WGS sequence"/>
</dbReference>
<evidence type="ECO:0000256" key="8">
    <source>
        <dbReference type="ARBA" id="ARBA00022989"/>
    </source>
</evidence>
<keyword evidence="14" id="KW-1185">Reference proteome</keyword>
<evidence type="ECO:0000256" key="11">
    <source>
        <dbReference type="SAM" id="Phobius"/>
    </source>
</evidence>
<sequence>MFTAITIFRALRYISKIHVKRLHAAIHLLAIGFGIGGLVTAFDMFNSFNGPHLRSLHGLFGIITVIFFCIQV</sequence>
<keyword evidence="5 11" id="KW-0812">Transmembrane</keyword>
<evidence type="ECO:0000256" key="6">
    <source>
        <dbReference type="ARBA" id="ARBA00022723"/>
    </source>
</evidence>
<dbReference type="Pfam" id="PF03188">
    <property type="entry name" value="Cytochrom_B561"/>
    <property type="match status" value="1"/>
</dbReference>
<evidence type="ECO:0000256" key="2">
    <source>
        <dbReference type="ARBA" id="ARBA00004141"/>
    </source>
</evidence>
<reference evidence="13 14" key="1">
    <citation type="submission" date="2022-12" db="EMBL/GenBank/DDBJ databases">
        <title>Chromosome-level genome assembly of true bugs.</title>
        <authorList>
            <person name="Ma L."/>
            <person name="Li H."/>
        </authorList>
    </citation>
    <scope>NUCLEOTIDE SEQUENCE [LARGE SCALE GENOMIC DNA]</scope>
    <source>
        <strain evidence="13">Lab_2022b</strain>
    </source>
</reference>
<dbReference type="GO" id="GO:0046872">
    <property type="term" value="F:metal ion binding"/>
    <property type="evidence" value="ECO:0007669"/>
    <property type="project" value="UniProtKB-KW"/>
</dbReference>
<keyword evidence="6" id="KW-0479">Metal-binding</keyword>
<feature type="domain" description="Cytochrome b561" evidence="12">
    <location>
        <begin position="1"/>
        <end position="72"/>
    </location>
</feature>
<gene>
    <name evidence="13" type="ORF">O3M35_009390</name>
</gene>
<name>A0AAW1D8P1_9HEMI</name>
<dbReference type="InterPro" id="IPR043205">
    <property type="entry name" value="CYB561/CYBRD1-like"/>
</dbReference>
<proteinExistence type="predicted"/>
<dbReference type="PANTHER" id="PTHR10106">
    <property type="entry name" value="CYTOCHROME B561-RELATED"/>
    <property type="match status" value="1"/>
</dbReference>
<evidence type="ECO:0000256" key="7">
    <source>
        <dbReference type="ARBA" id="ARBA00022982"/>
    </source>
</evidence>
<dbReference type="AlphaFoldDB" id="A0AAW1D8P1"/>
<evidence type="ECO:0000256" key="4">
    <source>
        <dbReference type="ARBA" id="ARBA00022617"/>
    </source>
</evidence>
<keyword evidence="8 11" id="KW-1133">Transmembrane helix</keyword>
<protein>
    <recommendedName>
        <fullName evidence="12">Cytochrome b561 domain-containing protein</fullName>
    </recommendedName>
</protein>
<evidence type="ECO:0000256" key="1">
    <source>
        <dbReference type="ARBA" id="ARBA00001970"/>
    </source>
</evidence>
<keyword evidence="4" id="KW-0349">Heme</keyword>
<evidence type="ECO:0000256" key="9">
    <source>
        <dbReference type="ARBA" id="ARBA00023004"/>
    </source>
</evidence>
<evidence type="ECO:0000256" key="10">
    <source>
        <dbReference type="ARBA" id="ARBA00023136"/>
    </source>
</evidence>
<keyword evidence="7" id="KW-0249">Electron transport</keyword>
<keyword evidence="10 11" id="KW-0472">Membrane</keyword>
<feature type="transmembrane region" description="Helical" evidence="11">
    <location>
        <begin position="54"/>
        <end position="70"/>
    </location>
</feature>
<accession>A0AAW1D8P1</accession>
<dbReference type="PANTHER" id="PTHR10106:SF0">
    <property type="entry name" value="LD36721P"/>
    <property type="match status" value="1"/>
</dbReference>
<evidence type="ECO:0000259" key="12">
    <source>
        <dbReference type="PROSITE" id="PS50939"/>
    </source>
</evidence>
<evidence type="ECO:0000313" key="14">
    <source>
        <dbReference type="Proteomes" id="UP001461498"/>
    </source>
</evidence>
<dbReference type="GO" id="GO:0016491">
    <property type="term" value="F:oxidoreductase activity"/>
    <property type="evidence" value="ECO:0007669"/>
    <property type="project" value="InterPro"/>
</dbReference>
<comment type="cofactor">
    <cofactor evidence="1">
        <name>heme b</name>
        <dbReference type="ChEBI" id="CHEBI:60344"/>
    </cofactor>
</comment>
<keyword evidence="9" id="KW-0408">Iron</keyword>
<dbReference type="EMBL" id="JAPXFL010000006">
    <property type="protein sequence ID" value="KAK9505302.1"/>
    <property type="molecule type" value="Genomic_DNA"/>
</dbReference>